<sequence length="569" mass="62847">MPIHSGARIFVESLLREKVEVVFGYPGGKVIPLYDELYDAPIKHILVRHEQGAAHAADGYARSTGKVGVCIATSGPGATNLVTGLATAYMDSVPVVAFTGQAPTSLIGTDSFQEIDIRGITLPVTKHNYMVTNVKDLAKTIKEAFYIARTGRPGPVLVDLPVDVLKSHADFMYPQSVNLPGYQPTYEGNYMQIKLAAEAINTSQRPVIFAGGGVINSNASEELTNMAIKGRIPVVTSLMGLGAFPEDHELSLKMLGMHGTMYANYAISEADLIIGIGVRFDDRVTGKLETFAPYAKIIHIDIDPAEVNKNVKVDIPIVGNAKNVLDKLIPLIKAIERKEWLEKIKEWKRRFPLNYEYDDNNIKPQYLIEKLDELTDENTLIVTEVGQNQMWAAQYFHFSKPRSFITSGGLGTMGYGLPASMGVQVGNPNKTVINISGDGSFQMNLQELATISSNRLPVKIIILNNGTLGMVRQWQELFFDERYSGTILENPDFVKLAQAYGIKSLRIDQTNDVEMALKEVLNYDGPVLLDVIIPQDENVFPMVPEGASINEMLELKKKKREKEKQGEVA</sequence>
<dbReference type="InterPro" id="IPR039368">
    <property type="entry name" value="AHAS_TPP"/>
</dbReference>
<comment type="cofactor">
    <cofactor evidence="14">
        <name>thiamine diphosphate</name>
        <dbReference type="ChEBI" id="CHEBI:58937"/>
    </cofactor>
    <text evidence="14">Binds 1 thiamine pyrophosphate per subunit.</text>
</comment>
<dbReference type="EC" id="2.2.1.6" evidence="4 14"/>
<evidence type="ECO:0000256" key="14">
    <source>
        <dbReference type="RuleBase" id="RU003591"/>
    </source>
</evidence>
<dbReference type="Pfam" id="PF02775">
    <property type="entry name" value="TPP_enzyme_C"/>
    <property type="match status" value="1"/>
</dbReference>
<dbReference type="PROSITE" id="PS00187">
    <property type="entry name" value="TPP_ENZYMES"/>
    <property type="match status" value="1"/>
</dbReference>
<dbReference type="InterPro" id="IPR012846">
    <property type="entry name" value="Acetolactate_synth_lsu"/>
</dbReference>
<keyword evidence="8 14" id="KW-0479">Metal-binding</keyword>
<evidence type="ECO:0000256" key="11">
    <source>
        <dbReference type="ARBA" id="ARBA00023052"/>
    </source>
</evidence>
<dbReference type="FunFam" id="3.40.50.970:FF:000007">
    <property type="entry name" value="Acetolactate synthase"/>
    <property type="match status" value="1"/>
</dbReference>
<dbReference type="InterPro" id="IPR045229">
    <property type="entry name" value="TPP_enz"/>
</dbReference>
<name>A0A2K1P819_9BACT</name>
<keyword evidence="9" id="KW-0274">FAD</keyword>
<evidence type="ECO:0000256" key="5">
    <source>
        <dbReference type="ARBA" id="ARBA00022605"/>
    </source>
</evidence>
<dbReference type="CDD" id="cd07035">
    <property type="entry name" value="TPP_PYR_POX_like"/>
    <property type="match status" value="1"/>
</dbReference>
<dbReference type="GO" id="GO:0000287">
    <property type="term" value="F:magnesium ion binding"/>
    <property type="evidence" value="ECO:0007669"/>
    <property type="project" value="UniProtKB-UniRule"/>
</dbReference>
<feature type="domain" description="Thiamine pyrophosphate enzyme central" evidence="15">
    <location>
        <begin position="193"/>
        <end position="328"/>
    </location>
</feature>
<comment type="catalytic activity">
    <reaction evidence="13 14">
        <text>2 pyruvate + H(+) = (2S)-2-acetolactate + CO2</text>
        <dbReference type="Rhea" id="RHEA:25249"/>
        <dbReference type="ChEBI" id="CHEBI:15361"/>
        <dbReference type="ChEBI" id="CHEBI:15378"/>
        <dbReference type="ChEBI" id="CHEBI:16526"/>
        <dbReference type="ChEBI" id="CHEBI:58476"/>
        <dbReference type="EC" id="2.2.1.6"/>
    </reaction>
</comment>
<dbReference type="NCBIfam" id="TIGR00118">
    <property type="entry name" value="acolac_lg"/>
    <property type="match status" value="1"/>
</dbReference>
<comment type="caution">
    <text evidence="18">The sequence shown here is derived from an EMBL/GenBank/DDBJ whole genome shotgun (WGS) entry which is preliminary data.</text>
</comment>
<keyword evidence="10 14" id="KW-0460">Magnesium</keyword>
<comment type="pathway">
    <text evidence="2 14">Amino-acid biosynthesis; L-valine biosynthesis; L-valine from pyruvate: step 1/4.</text>
</comment>
<evidence type="ECO:0000256" key="7">
    <source>
        <dbReference type="ARBA" id="ARBA00022679"/>
    </source>
</evidence>
<dbReference type="Pfam" id="PF02776">
    <property type="entry name" value="TPP_enzyme_N"/>
    <property type="match status" value="1"/>
</dbReference>
<feature type="domain" description="Thiamine pyrophosphate enzyme N-terminal TPP-binding" evidence="17">
    <location>
        <begin position="5"/>
        <end position="117"/>
    </location>
</feature>
<dbReference type="InterPro" id="IPR029035">
    <property type="entry name" value="DHS-like_NAD/FAD-binding_dom"/>
</dbReference>
<organism evidence="18 19">
    <name type="scientific">Petrotoga miotherma DSM 10691</name>
    <dbReference type="NCBI Taxonomy" id="1434326"/>
    <lineage>
        <taxon>Bacteria</taxon>
        <taxon>Thermotogati</taxon>
        <taxon>Thermotogota</taxon>
        <taxon>Thermotogae</taxon>
        <taxon>Petrotogales</taxon>
        <taxon>Petrotogaceae</taxon>
        <taxon>Petrotoga</taxon>
    </lineage>
</organism>
<comment type="similarity">
    <text evidence="3 14">Belongs to the TPP enzyme family.</text>
</comment>
<evidence type="ECO:0000256" key="3">
    <source>
        <dbReference type="ARBA" id="ARBA00007812"/>
    </source>
</evidence>
<dbReference type="GO" id="GO:0005948">
    <property type="term" value="C:acetolactate synthase complex"/>
    <property type="evidence" value="ECO:0007669"/>
    <property type="project" value="TreeGrafter"/>
</dbReference>
<dbReference type="Gene3D" id="3.40.50.970">
    <property type="match status" value="2"/>
</dbReference>
<dbReference type="UniPathway" id="UPA00049">
    <property type="reaction ID" value="UER00059"/>
</dbReference>
<dbReference type="Gene3D" id="3.40.50.1220">
    <property type="entry name" value="TPP-binding domain"/>
    <property type="match status" value="1"/>
</dbReference>
<dbReference type="GO" id="GO:0050660">
    <property type="term" value="F:flavin adenine dinucleotide binding"/>
    <property type="evidence" value="ECO:0007669"/>
    <property type="project" value="InterPro"/>
</dbReference>
<keyword evidence="5 14" id="KW-0028">Amino-acid biosynthesis</keyword>
<keyword evidence="12 14" id="KW-0100">Branched-chain amino acid biosynthesis</keyword>
<gene>
    <name evidence="18" type="ORF">X928_08480</name>
</gene>
<evidence type="ECO:0000256" key="2">
    <source>
        <dbReference type="ARBA" id="ARBA00005025"/>
    </source>
</evidence>
<comment type="cofactor">
    <cofactor evidence="14">
        <name>Mg(2+)</name>
        <dbReference type="ChEBI" id="CHEBI:18420"/>
    </cofactor>
    <text evidence="14">Binds 1 Mg(2+) ion per subunit.</text>
</comment>
<dbReference type="SUPFAM" id="SSF52518">
    <property type="entry name" value="Thiamin diphosphate-binding fold (THDP-binding)"/>
    <property type="match status" value="2"/>
</dbReference>
<evidence type="ECO:0000259" key="15">
    <source>
        <dbReference type="Pfam" id="PF00205"/>
    </source>
</evidence>
<evidence type="ECO:0000256" key="4">
    <source>
        <dbReference type="ARBA" id="ARBA00013145"/>
    </source>
</evidence>
<evidence type="ECO:0000259" key="16">
    <source>
        <dbReference type="Pfam" id="PF02775"/>
    </source>
</evidence>
<dbReference type="GO" id="GO:0009097">
    <property type="term" value="P:isoleucine biosynthetic process"/>
    <property type="evidence" value="ECO:0007669"/>
    <property type="project" value="UniProtKB-UniPathway"/>
</dbReference>
<dbReference type="GO" id="GO:0003984">
    <property type="term" value="F:acetolactate synthase activity"/>
    <property type="evidence" value="ECO:0007669"/>
    <property type="project" value="UniProtKB-EC"/>
</dbReference>
<dbReference type="PANTHER" id="PTHR18968:SF13">
    <property type="entry name" value="ACETOLACTATE SYNTHASE CATALYTIC SUBUNIT, MITOCHONDRIAL"/>
    <property type="match status" value="1"/>
</dbReference>
<dbReference type="InterPro" id="IPR011766">
    <property type="entry name" value="TPP_enzyme_TPP-bd"/>
</dbReference>
<dbReference type="FunFam" id="3.40.50.1220:FF:000008">
    <property type="entry name" value="Acetolactate synthase"/>
    <property type="match status" value="1"/>
</dbReference>
<feature type="domain" description="Thiamine pyrophosphate enzyme TPP-binding" evidence="16">
    <location>
        <begin position="385"/>
        <end position="531"/>
    </location>
</feature>
<protein>
    <recommendedName>
        <fullName evidence="4 14">Acetolactate synthase</fullName>
        <ecNumber evidence="4 14">2.2.1.6</ecNumber>
    </recommendedName>
</protein>
<dbReference type="InterPro" id="IPR000399">
    <property type="entry name" value="TPP-bd_CS"/>
</dbReference>
<keyword evidence="7 14" id="KW-0808">Transferase</keyword>
<dbReference type="InterPro" id="IPR029061">
    <property type="entry name" value="THDP-binding"/>
</dbReference>
<dbReference type="CDD" id="cd02015">
    <property type="entry name" value="TPP_AHAS"/>
    <property type="match status" value="1"/>
</dbReference>
<evidence type="ECO:0000259" key="17">
    <source>
        <dbReference type="Pfam" id="PF02776"/>
    </source>
</evidence>
<keyword evidence="19" id="KW-1185">Reference proteome</keyword>
<dbReference type="OrthoDB" id="4494979at2"/>
<dbReference type="FunFam" id="3.40.50.970:FF:000016">
    <property type="entry name" value="Acetolactate synthase"/>
    <property type="match status" value="1"/>
</dbReference>
<evidence type="ECO:0000256" key="1">
    <source>
        <dbReference type="ARBA" id="ARBA00004974"/>
    </source>
</evidence>
<dbReference type="PANTHER" id="PTHR18968">
    <property type="entry name" value="THIAMINE PYROPHOSPHATE ENZYMES"/>
    <property type="match status" value="1"/>
</dbReference>
<proteinExistence type="inferred from homology"/>
<evidence type="ECO:0000256" key="12">
    <source>
        <dbReference type="ARBA" id="ARBA00023304"/>
    </source>
</evidence>
<evidence type="ECO:0000256" key="6">
    <source>
        <dbReference type="ARBA" id="ARBA00022630"/>
    </source>
</evidence>
<dbReference type="GO" id="GO:0030976">
    <property type="term" value="F:thiamine pyrophosphate binding"/>
    <property type="evidence" value="ECO:0007669"/>
    <property type="project" value="UniProtKB-UniRule"/>
</dbReference>
<evidence type="ECO:0000256" key="10">
    <source>
        <dbReference type="ARBA" id="ARBA00022842"/>
    </source>
</evidence>
<dbReference type="Pfam" id="PF00205">
    <property type="entry name" value="TPP_enzyme_M"/>
    <property type="match status" value="1"/>
</dbReference>
<dbReference type="Proteomes" id="UP000236199">
    <property type="component" value="Unassembled WGS sequence"/>
</dbReference>
<comment type="pathway">
    <text evidence="1 14">Amino-acid biosynthesis; L-isoleucine biosynthesis; L-isoleucine from 2-oxobutanoate: step 1/4.</text>
</comment>
<dbReference type="UniPathway" id="UPA00047">
    <property type="reaction ID" value="UER00055"/>
</dbReference>
<reference evidence="18 19" key="1">
    <citation type="submission" date="2013-12" db="EMBL/GenBank/DDBJ databases">
        <title>Comparative genomics of Petrotoga isolates.</title>
        <authorList>
            <person name="Nesbo C.L."/>
            <person name="Charchuk R."/>
            <person name="Chow K."/>
        </authorList>
    </citation>
    <scope>NUCLEOTIDE SEQUENCE [LARGE SCALE GENOMIC DNA]</scope>
    <source>
        <strain evidence="18 19">DSM 10691</strain>
    </source>
</reference>
<dbReference type="InterPro" id="IPR012000">
    <property type="entry name" value="Thiamin_PyroP_enz_cen_dom"/>
</dbReference>
<keyword evidence="6" id="KW-0285">Flavoprotein</keyword>
<evidence type="ECO:0000256" key="8">
    <source>
        <dbReference type="ARBA" id="ARBA00022723"/>
    </source>
</evidence>
<dbReference type="NCBIfam" id="NF006524">
    <property type="entry name" value="PRK08978.1"/>
    <property type="match status" value="1"/>
</dbReference>
<dbReference type="EMBL" id="AZRM01000045">
    <property type="protein sequence ID" value="PNR98940.1"/>
    <property type="molecule type" value="Genomic_DNA"/>
</dbReference>
<evidence type="ECO:0000256" key="9">
    <source>
        <dbReference type="ARBA" id="ARBA00022827"/>
    </source>
</evidence>
<accession>A0A2K1P819</accession>
<keyword evidence="11 14" id="KW-0786">Thiamine pyrophosphate</keyword>
<dbReference type="SUPFAM" id="SSF52467">
    <property type="entry name" value="DHS-like NAD/FAD-binding domain"/>
    <property type="match status" value="1"/>
</dbReference>
<evidence type="ECO:0000313" key="18">
    <source>
        <dbReference type="EMBL" id="PNR98940.1"/>
    </source>
</evidence>
<evidence type="ECO:0000313" key="19">
    <source>
        <dbReference type="Proteomes" id="UP000236199"/>
    </source>
</evidence>
<dbReference type="GO" id="GO:0009099">
    <property type="term" value="P:L-valine biosynthetic process"/>
    <property type="evidence" value="ECO:0007669"/>
    <property type="project" value="UniProtKB-UniPathway"/>
</dbReference>
<dbReference type="AlphaFoldDB" id="A0A2K1P819"/>
<evidence type="ECO:0000256" key="13">
    <source>
        <dbReference type="ARBA" id="ARBA00048670"/>
    </source>
</evidence>
<dbReference type="RefSeq" id="WP_103079285.1">
    <property type="nucleotide sequence ID" value="NZ_AZRM01000045.1"/>
</dbReference>
<dbReference type="InterPro" id="IPR012001">
    <property type="entry name" value="Thiamin_PyroP_enz_TPP-bd_dom"/>
</dbReference>